<proteinExistence type="predicted"/>
<dbReference type="OrthoDB" id="118234at2759"/>
<evidence type="ECO:0000313" key="1">
    <source>
        <dbReference type="EMBL" id="KAG9460706.1"/>
    </source>
</evidence>
<sequence length="55" mass="6035">MIGSFECGNPSGLRSKCVPINQAKEHLMNASGYAAEKLDAALEWMLSSDRHLGIW</sequence>
<protein>
    <submittedName>
        <fullName evidence="1">Uncharacterized protein</fullName>
    </submittedName>
</protein>
<dbReference type="Proteomes" id="UP000770717">
    <property type="component" value="Unassembled WGS sequence"/>
</dbReference>
<keyword evidence="2" id="KW-1185">Reference proteome</keyword>
<name>A0A8J6EBQ4_ELECQ</name>
<dbReference type="EMBL" id="WNTK01045517">
    <property type="protein sequence ID" value="KAG9460706.1"/>
    <property type="molecule type" value="Genomic_DNA"/>
</dbReference>
<accession>A0A8J6EBQ4</accession>
<organism evidence="1 2">
    <name type="scientific">Eleutherodactylus coqui</name>
    <name type="common">Puerto Rican coqui</name>
    <dbReference type="NCBI Taxonomy" id="57060"/>
    <lineage>
        <taxon>Eukaryota</taxon>
        <taxon>Metazoa</taxon>
        <taxon>Chordata</taxon>
        <taxon>Craniata</taxon>
        <taxon>Vertebrata</taxon>
        <taxon>Euteleostomi</taxon>
        <taxon>Amphibia</taxon>
        <taxon>Batrachia</taxon>
        <taxon>Anura</taxon>
        <taxon>Neobatrachia</taxon>
        <taxon>Hyloidea</taxon>
        <taxon>Eleutherodactylidae</taxon>
        <taxon>Eleutherodactylinae</taxon>
        <taxon>Eleutherodactylus</taxon>
        <taxon>Eleutherodactylus</taxon>
    </lineage>
</organism>
<evidence type="ECO:0000313" key="2">
    <source>
        <dbReference type="Proteomes" id="UP000770717"/>
    </source>
</evidence>
<gene>
    <name evidence="1" type="ORF">GDO78_020055</name>
</gene>
<dbReference type="AlphaFoldDB" id="A0A8J6EBQ4"/>
<comment type="caution">
    <text evidence="1">The sequence shown here is derived from an EMBL/GenBank/DDBJ whole genome shotgun (WGS) entry which is preliminary data.</text>
</comment>
<reference evidence="1" key="1">
    <citation type="thesis" date="2020" institute="ProQuest LLC" country="789 East Eisenhower Parkway, Ann Arbor, MI, USA">
        <title>Comparative Genomics and Chromosome Evolution.</title>
        <authorList>
            <person name="Mudd A.B."/>
        </authorList>
    </citation>
    <scope>NUCLEOTIDE SEQUENCE</scope>
    <source>
        <strain evidence="1">HN-11 Male</strain>
        <tissue evidence="1">Kidney and liver</tissue>
    </source>
</reference>